<gene>
    <name evidence="1" type="ORF">NOV72_01855</name>
</gene>
<accession>A0A2U3I3B4</accession>
<dbReference type="Proteomes" id="UP000238169">
    <property type="component" value="Unassembled WGS sequence"/>
</dbReference>
<name>A0A2U3I3B4_9BURK</name>
<organism evidence="1 2">
    <name type="scientific">Caballeronia novacaledonica</name>
    <dbReference type="NCBI Taxonomy" id="1544861"/>
    <lineage>
        <taxon>Bacteria</taxon>
        <taxon>Pseudomonadati</taxon>
        <taxon>Pseudomonadota</taxon>
        <taxon>Betaproteobacteria</taxon>
        <taxon>Burkholderiales</taxon>
        <taxon>Burkholderiaceae</taxon>
        <taxon>Caballeronia</taxon>
    </lineage>
</organism>
<dbReference type="InterPro" id="IPR032710">
    <property type="entry name" value="NTF2-like_dom_sf"/>
</dbReference>
<dbReference type="OrthoDB" id="8388066at2"/>
<proteinExistence type="predicted"/>
<protein>
    <submittedName>
        <fullName evidence="1">Uncharacterized protein</fullName>
    </submittedName>
</protein>
<evidence type="ECO:0000313" key="2">
    <source>
        <dbReference type="Proteomes" id="UP000238169"/>
    </source>
</evidence>
<sequence length="193" mass="21890">MNPAISNSSVRSLLECYIRAKDQNRPEFIFDCFAGDAELTFSIETDAIDFPRSVTGATAIAKTLVADFGDRFERCRTYYVCTSPEVNNDGICTMPWLVAMRQKDNGALRLGKGTYRWRIERMPDGADKIVGLHICIERMDVIDDPGAVMLKTLQELLMYPWLPLTELTPRMESFLAMYPDSAFTTSFGRHSKH</sequence>
<dbReference type="EMBL" id="OGTP01000004">
    <property type="protein sequence ID" value="SPB14612.1"/>
    <property type="molecule type" value="Genomic_DNA"/>
</dbReference>
<dbReference type="Gene3D" id="3.10.450.50">
    <property type="match status" value="1"/>
</dbReference>
<dbReference type="AlphaFoldDB" id="A0A2U3I3B4"/>
<keyword evidence="2" id="KW-1185">Reference proteome</keyword>
<evidence type="ECO:0000313" key="1">
    <source>
        <dbReference type="EMBL" id="SPB14612.1"/>
    </source>
</evidence>
<dbReference type="SUPFAM" id="SSF54427">
    <property type="entry name" value="NTF2-like"/>
    <property type="match status" value="1"/>
</dbReference>
<dbReference type="RefSeq" id="WP_106854300.1">
    <property type="nucleotide sequence ID" value="NZ_OGTP01000004.1"/>
</dbReference>
<reference evidence="2" key="1">
    <citation type="submission" date="2018-01" db="EMBL/GenBank/DDBJ databases">
        <authorList>
            <person name="Peeters C."/>
        </authorList>
    </citation>
    <scope>NUCLEOTIDE SEQUENCE [LARGE SCALE GENOMIC DNA]</scope>
</reference>